<proteinExistence type="predicted"/>
<feature type="region of interest" description="Disordered" evidence="1">
    <location>
        <begin position="1"/>
        <end position="101"/>
    </location>
</feature>
<protein>
    <submittedName>
        <fullName evidence="2">Uncharacterized protein</fullName>
    </submittedName>
</protein>
<organism evidence="2 3">
    <name type="scientific">Tanacetum coccineum</name>
    <dbReference type="NCBI Taxonomy" id="301880"/>
    <lineage>
        <taxon>Eukaryota</taxon>
        <taxon>Viridiplantae</taxon>
        <taxon>Streptophyta</taxon>
        <taxon>Embryophyta</taxon>
        <taxon>Tracheophyta</taxon>
        <taxon>Spermatophyta</taxon>
        <taxon>Magnoliopsida</taxon>
        <taxon>eudicotyledons</taxon>
        <taxon>Gunneridae</taxon>
        <taxon>Pentapetalae</taxon>
        <taxon>asterids</taxon>
        <taxon>campanulids</taxon>
        <taxon>Asterales</taxon>
        <taxon>Asteraceae</taxon>
        <taxon>Asteroideae</taxon>
        <taxon>Anthemideae</taxon>
        <taxon>Anthemidinae</taxon>
        <taxon>Tanacetum</taxon>
    </lineage>
</organism>
<name>A0ABQ4WDJ1_9ASTR</name>
<accession>A0ABQ4WDJ1</accession>
<gene>
    <name evidence="2" type="ORF">Tco_0624292</name>
</gene>
<evidence type="ECO:0000313" key="3">
    <source>
        <dbReference type="Proteomes" id="UP001151760"/>
    </source>
</evidence>
<dbReference type="Proteomes" id="UP001151760">
    <property type="component" value="Unassembled WGS sequence"/>
</dbReference>
<sequence>MRRREGEEERVEMRRRERERDGERDGERDREKRGGGERTRGERETEAWGVDLGEMALESGREGERESECVCGVRKNEERGMEKDGRDSEMCEMGEIERKRE</sequence>
<reference evidence="2" key="1">
    <citation type="journal article" date="2022" name="Int. J. Mol. Sci.">
        <title>Draft Genome of Tanacetum Coccineum: Genomic Comparison of Closely Related Tanacetum-Family Plants.</title>
        <authorList>
            <person name="Yamashiro T."/>
            <person name="Shiraishi A."/>
            <person name="Nakayama K."/>
            <person name="Satake H."/>
        </authorList>
    </citation>
    <scope>NUCLEOTIDE SEQUENCE</scope>
</reference>
<feature type="compositionally biased region" description="Basic and acidic residues" evidence="1">
    <location>
        <begin position="59"/>
        <end position="101"/>
    </location>
</feature>
<evidence type="ECO:0000313" key="2">
    <source>
        <dbReference type="EMBL" id="GJS50930.1"/>
    </source>
</evidence>
<keyword evidence="3" id="KW-1185">Reference proteome</keyword>
<evidence type="ECO:0000256" key="1">
    <source>
        <dbReference type="SAM" id="MobiDB-lite"/>
    </source>
</evidence>
<comment type="caution">
    <text evidence="2">The sequence shown here is derived from an EMBL/GenBank/DDBJ whole genome shotgun (WGS) entry which is preliminary data.</text>
</comment>
<reference evidence="2" key="2">
    <citation type="submission" date="2022-01" db="EMBL/GenBank/DDBJ databases">
        <authorList>
            <person name="Yamashiro T."/>
            <person name="Shiraishi A."/>
            <person name="Satake H."/>
            <person name="Nakayama K."/>
        </authorList>
    </citation>
    <scope>NUCLEOTIDE SEQUENCE</scope>
</reference>
<feature type="compositionally biased region" description="Basic and acidic residues" evidence="1">
    <location>
        <begin position="1"/>
        <end position="46"/>
    </location>
</feature>
<dbReference type="EMBL" id="BQNB010008550">
    <property type="protein sequence ID" value="GJS50930.1"/>
    <property type="molecule type" value="Genomic_DNA"/>
</dbReference>